<proteinExistence type="predicted"/>
<gene>
    <name evidence="2" type="ORF">ADEAN_000696100</name>
</gene>
<organism evidence="2 3">
    <name type="scientific">Angomonas deanei</name>
    <dbReference type="NCBI Taxonomy" id="59799"/>
    <lineage>
        <taxon>Eukaryota</taxon>
        <taxon>Discoba</taxon>
        <taxon>Euglenozoa</taxon>
        <taxon>Kinetoplastea</taxon>
        <taxon>Metakinetoplastina</taxon>
        <taxon>Trypanosomatida</taxon>
        <taxon>Trypanosomatidae</taxon>
        <taxon>Strigomonadinae</taxon>
        <taxon>Angomonas</taxon>
    </lineage>
</organism>
<evidence type="ECO:0000256" key="1">
    <source>
        <dbReference type="SAM" id="MobiDB-lite"/>
    </source>
</evidence>
<keyword evidence="3" id="KW-1185">Reference proteome</keyword>
<dbReference type="AlphaFoldDB" id="A0A7G2CI76"/>
<sequence length="593" mass="65343">MPTDALLSDESPIALSKLFSAPILQNATFRYKSSETQTYDWTALRTELTSRTASSPRWYLHLREEDIMVTSDDPMKPLMAKMDCYNILELHGAQSGLSPQDYTVRQAWPYSDAEDLKPERIMPLAKQNVVWKKVVKDDGSDINCYLLSRKEAGVTFSFGGTAAPATTASKAAAPAPGGFTFGKSNPTSAPSTATAGKSAPAFNFGFGTGANTTNHNNNTTAAPPAFNFGFGNTAAAKSAPSATPSFGFGAAPAKPASDPTEVKVTPLRAEAALLNVVTVNPSLLLFNVWTEKSVRKMKRSILSGSRAKYDDYPLPAFVVGSEEDFERVFKAYAENPKFGRGSRGQKRGREEEEEKEEEAPTKFKRGDDGGREAVKESSDSDDDDLIELEDDEVFEFAVTPSKRTLSEEQKAMIKAFVLPKKINLVVENDRKDTIDTVLIRTVARLFAKVHPKLKAMDSAIDALTTVDETLTRMQAERATVLHELVKNDPTFQFLYCYYAPLLIGLFEEIIQVRKTAQDYELDQLSAIEKLLKDGSLPSKAQYKMLKYYPSNEKYPFRPHNKISGISESSEAVDVCVPPPVASHAMVNISMKPR</sequence>
<dbReference type="EMBL" id="LR877158">
    <property type="protein sequence ID" value="CAD2219456.1"/>
    <property type="molecule type" value="Genomic_DNA"/>
</dbReference>
<protein>
    <submittedName>
        <fullName evidence="2">Uncharacterized protein</fullName>
    </submittedName>
</protein>
<dbReference type="VEuPathDB" id="TriTrypDB:ADEAN_000696100"/>
<reference evidence="2 3" key="1">
    <citation type="submission" date="2020-08" db="EMBL/GenBank/DDBJ databases">
        <authorList>
            <person name="Newling K."/>
            <person name="Davey J."/>
            <person name="Forrester S."/>
        </authorList>
    </citation>
    <scope>NUCLEOTIDE SEQUENCE [LARGE SCALE GENOMIC DNA]</scope>
    <source>
        <strain evidence="3">Crithidia deanei Carvalho (ATCC PRA-265)</strain>
    </source>
</reference>
<feature type="region of interest" description="Disordered" evidence="1">
    <location>
        <begin position="339"/>
        <end position="382"/>
    </location>
</feature>
<accession>A0A7G2CI76</accession>
<evidence type="ECO:0000313" key="3">
    <source>
        <dbReference type="Proteomes" id="UP000515908"/>
    </source>
</evidence>
<feature type="compositionally biased region" description="Basic and acidic residues" evidence="1">
    <location>
        <begin position="358"/>
        <end position="378"/>
    </location>
</feature>
<evidence type="ECO:0000313" key="2">
    <source>
        <dbReference type="EMBL" id="CAD2219456.1"/>
    </source>
</evidence>
<dbReference type="Proteomes" id="UP000515908">
    <property type="component" value="Chromosome 14"/>
</dbReference>
<name>A0A7G2CI76_9TRYP</name>